<evidence type="ECO:0000313" key="6">
    <source>
        <dbReference type="Proteomes" id="UP000604046"/>
    </source>
</evidence>
<dbReference type="SUPFAM" id="SSF52540">
    <property type="entry name" value="P-loop containing nucleoside triphosphate hydrolases"/>
    <property type="match status" value="1"/>
</dbReference>
<keyword evidence="3" id="KW-0472">Membrane</keyword>
<evidence type="ECO:0000313" key="5">
    <source>
        <dbReference type="EMBL" id="CAE7220924.1"/>
    </source>
</evidence>
<protein>
    <submittedName>
        <fullName evidence="5">ABCA8 protein</fullName>
    </submittedName>
</protein>
<evidence type="ECO:0000256" key="3">
    <source>
        <dbReference type="SAM" id="Phobius"/>
    </source>
</evidence>
<dbReference type="GO" id="GO:0140359">
    <property type="term" value="F:ABC-type transporter activity"/>
    <property type="evidence" value="ECO:0007669"/>
    <property type="project" value="InterPro"/>
</dbReference>
<evidence type="ECO:0000256" key="2">
    <source>
        <dbReference type="ARBA" id="ARBA00022840"/>
    </source>
</evidence>
<feature type="transmembrane region" description="Helical" evidence="3">
    <location>
        <begin position="69"/>
        <end position="91"/>
    </location>
</feature>
<keyword evidence="3" id="KW-1133">Transmembrane helix</keyword>
<evidence type="ECO:0000259" key="4">
    <source>
        <dbReference type="PROSITE" id="PS50893"/>
    </source>
</evidence>
<keyword evidence="2" id="KW-0067">ATP-binding</keyword>
<dbReference type="InterPro" id="IPR003593">
    <property type="entry name" value="AAA+_ATPase"/>
</dbReference>
<dbReference type="GO" id="GO:0016020">
    <property type="term" value="C:membrane"/>
    <property type="evidence" value="ECO:0007669"/>
    <property type="project" value="InterPro"/>
</dbReference>
<dbReference type="GO" id="GO:0005319">
    <property type="term" value="F:lipid transporter activity"/>
    <property type="evidence" value="ECO:0007669"/>
    <property type="project" value="TreeGrafter"/>
</dbReference>
<keyword evidence="1" id="KW-0547">Nucleotide-binding</keyword>
<dbReference type="Gene3D" id="3.40.50.300">
    <property type="entry name" value="P-loop containing nucleotide triphosphate hydrolases"/>
    <property type="match status" value="1"/>
</dbReference>
<dbReference type="AlphaFoldDB" id="A0A812KCF1"/>
<dbReference type="OrthoDB" id="10255969at2759"/>
<dbReference type="Pfam" id="PF00005">
    <property type="entry name" value="ABC_tran"/>
    <property type="match status" value="1"/>
</dbReference>
<proteinExistence type="predicted"/>
<name>A0A812KCF1_9DINO</name>
<comment type="caution">
    <text evidence="5">The sequence shown here is derived from an EMBL/GenBank/DDBJ whole genome shotgun (WGS) entry which is preliminary data.</text>
</comment>
<dbReference type="Proteomes" id="UP000604046">
    <property type="component" value="Unassembled WGS sequence"/>
</dbReference>
<dbReference type="InterPro" id="IPR027417">
    <property type="entry name" value="P-loop_NTPase"/>
</dbReference>
<dbReference type="InterPro" id="IPR026082">
    <property type="entry name" value="ABCA"/>
</dbReference>
<dbReference type="GO" id="GO:0005524">
    <property type="term" value="F:ATP binding"/>
    <property type="evidence" value="ECO:0007669"/>
    <property type="project" value="UniProtKB-KW"/>
</dbReference>
<feature type="domain" description="ABC transporter" evidence="4">
    <location>
        <begin position="208"/>
        <end position="439"/>
    </location>
</feature>
<feature type="transmembrane region" description="Helical" evidence="3">
    <location>
        <begin position="34"/>
        <end position="57"/>
    </location>
</feature>
<dbReference type="GO" id="GO:0016887">
    <property type="term" value="F:ATP hydrolysis activity"/>
    <property type="evidence" value="ECO:0007669"/>
    <property type="project" value="InterPro"/>
</dbReference>
<reference evidence="5" key="1">
    <citation type="submission" date="2021-02" db="EMBL/GenBank/DDBJ databases">
        <authorList>
            <person name="Dougan E. K."/>
            <person name="Rhodes N."/>
            <person name="Thang M."/>
            <person name="Chan C."/>
        </authorList>
    </citation>
    <scope>NUCLEOTIDE SEQUENCE</scope>
</reference>
<accession>A0A812KCF1</accession>
<dbReference type="PROSITE" id="PS00211">
    <property type="entry name" value="ABC_TRANSPORTER_1"/>
    <property type="match status" value="1"/>
</dbReference>
<feature type="transmembrane region" description="Helical" evidence="3">
    <location>
        <begin position="7"/>
        <end position="28"/>
    </location>
</feature>
<dbReference type="InterPro" id="IPR003439">
    <property type="entry name" value="ABC_transporter-like_ATP-bd"/>
</dbReference>
<dbReference type="InterPro" id="IPR017871">
    <property type="entry name" value="ABC_transporter-like_CS"/>
</dbReference>
<sequence>MMWHTEASLGMLLMIFIAGTLLEVRLVLWTSPVVLFVALLLLAVSGTTIGYLICLACPSTRLASSVAQFILAWVIFFAPAAPAVAVVPAAGKQSWTSLVLPVIPAHRAAFELTAACVKGRCLAAEDVRDAFMAGRWAGPLTMLFGVQGGPDIDMTPADALISFMSMNVVQIAIGAAIITLLDRRQCPVLSETGRGQLPPETANPETLLEVKGLMHSYGWLPSRASPETFTLHGVSFKIDRGETLGLLGPNGAGKTTAIRCITGEEGPRKGSVSIGFEAGGISIGLCPQETVINGDLTVAENLLFFAYVRGVQGDRAWQCLEEILKATRLEEKQMELPDALSGGMRRRLAVGCAMIATPSVVVLDEPTTGLDPVSRRGIWQTITEVKQAGGCCLLTTHMLEEAEFLSSHIVILRRGVVAAEGSVQALKNEWGQGYMLSVDSEESKEEEAQDFVASLLHPSDRTPVKSQRYGQATYKFSKDEEALGHLIIDIARGKAKHGIRHWGVSQASLEDAYVRIIQQD</sequence>
<dbReference type="PROSITE" id="PS50893">
    <property type="entry name" value="ABC_TRANSPORTER_2"/>
    <property type="match status" value="1"/>
</dbReference>
<feature type="transmembrane region" description="Helical" evidence="3">
    <location>
        <begin position="159"/>
        <end position="181"/>
    </location>
</feature>
<organism evidence="5 6">
    <name type="scientific">Symbiodinium natans</name>
    <dbReference type="NCBI Taxonomy" id="878477"/>
    <lineage>
        <taxon>Eukaryota</taxon>
        <taxon>Sar</taxon>
        <taxon>Alveolata</taxon>
        <taxon>Dinophyceae</taxon>
        <taxon>Suessiales</taxon>
        <taxon>Symbiodiniaceae</taxon>
        <taxon>Symbiodinium</taxon>
    </lineage>
</organism>
<evidence type="ECO:0000256" key="1">
    <source>
        <dbReference type="ARBA" id="ARBA00022741"/>
    </source>
</evidence>
<gene>
    <name evidence="5" type="primary">ABCA8</name>
    <name evidence="5" type="ORF">SNAT2548_LOCUS8101</name>
</gene>
<dbReference type="SMART" id="SM00382">
    <property type="entry name" value="AAA"/>
    <property type="match status" value="1"/>
</dbReference>
<keyword evidence="6" id="KW-1185">Reference proteome</keyword>
<dbReference type="EMBL" id="CAJNDS010000589">
    <property type="protein sequence ID" value="CAE7220924.1"/>
    <property type="molecule type" value="Genomic_DNA"/>
</dbReference>
<dbReference type="PANTHER" id="PTHR19229">
    <property type="entry name" value="ATP-BINDING CASSETTE TRANSPORTER SUBFAMILY A ABCA"/>
    <property type="match status" value="1"/>
</dbReference>
<keyword evidence="3" id="KW-0812">Transmembrane</keyword>